<dbReference type="AlphaFoldDB" id="A0A9D4I7Y0"/>
<evidence type="ECO:0000256" key="1">
    <source>
        <dbReference type="SAM" id="Phobius"/>
    </source>
</evidence>
<proteinExistence type="predicted"/>
<reference evidence="2" key="2">
    <citation type="submission" date="2020-11" db="EMBL/GenBank/DDBJ databases">
        <authorList>
            <person name="McCartney M.A."/>
            <person name="Auch B."/>
            <person name="Kono T."/>
            <person name="Mallez S."/>
            <person name="Becker A."/>
            <person name="Gohl D.M."/>
            <person name="Silverstein K.A.T."/>
            <person name="Koren S."/>
            <person name="Bechman K.B."/>
            <person name="Herman A."/>
            <person name="Abrahante J.E."/>
            <person name="Garbe J."/>
        </authorList>
    </citation>
    <scope>NUCLEOTIDE SEQUENCE</scope>
    <source>
        <strain evidence="2">Duluth1</strain>
        <tissue evidence="2">Whole animal</tissue>
    </source>
</reference>
<evidence type="ECO:0000313" key="3">
    <source>
        <dbReference type="Proteomes" id="UP000828390"/>
    </source>
</evidence>
<protein>
    <submittedName>
        <fullName evidence="2">Uncharacterized protein</fullName>
    </submittedName>
</protein>
<keyword evidence="3" id="KW-1185">Reference proteome</keyword>
<comment type="caution">
    <text evidence="2">The sequence shown here is derived from an EMBL/GenBank/DDBJ whole genome shotgun (WGS) entry which is preliminary data.</text>
</comment>
<dbReference type="Proteomes" id="UP000828390">
    <property type="component" value="Unassembled WGS sequence"/>
</dbReference>
<reference evidence="2" key="1">
    <citation type="journal article" date="2019" name="bioRxiv">
        <title>The Genome of the Zebra Mussel, Dreissena polymorpha: A Resource for Invasive Species Research.</title>
        <authorList>
            <person name="McCartney M.A."/>
            <person name="Auch B."/>
            <person name="Kono T."/>
            <person name="Mallez S."/>
            <person name="Zhang Y."/>
            <person name="Obille A."/>
            <person name="Becker A."/>
            <person name="Abrahante J.E."/>
            <person name="Garbe J."/>
            <person name="Badalamenti J.P."/>
            <person name="Herman A."/>
            <person name="Mangelson H."/>
            <person name="Liachko I."/>
            <person name="Sullivan S."/>
            <person name="Sone E.D."/>
            <person name="Koren S."/>
            <person name="Silverstein K.A.T."/>
            <person name="Beckman K.B."/>
            <person name="Gohl D.M."/>
        </authorList>
    </citation>
    <scope>NUCLEOTIDE SEQUENCE</scope>
    <source>
        <strain evidence="2">Duluth1</strain>
        <tissue evidence="2">Whole animal</tissue>
    </source>
</reference>
<keyword evidence="1" id="KW-0472">Membrane</keyword>
<organism evidence="2 3">
    <name type="scientific">Dreissena polymorpha</name>
    <name type="common">Zebra mussel</name>
    <name type="synonym">Mytilus polymorpha</name>
    <dbReference type="NCBI Taxonomy" id="45954"/>
    <lineage>
        <taxon>Eukaryota</taxon>
        <taxon>Metazoa</taxon>
        <taxon>Spiralia</taxon>
        <taxon>Lophotrochozoa</taxon>
        <taxon>Mollusca</taxon>
        <taxon>Bivalvia</taxon>
        <taxon>Autobranchia</taxon>
        <taxon>Heteroconchia</taxon>
        <taxon>Euheterodonta</taxon>
        <taxon>Imparidentia</taxon>
        <taxon>Neoheterodontei</taxon>
        <taxon>Myida</taxon>
        <taxon>Dreissenoidea</taxon>
        <taxon>Dreissenidae</taxon>
        <taxon>Dreissena</taxon>
    </lineage>
</organism>
<keyword evidence="1" id="KW-0812">Transmembrane</keyword>
<dbReference type="EMBL" id="JAIWYP010000010">
    <property type="protein sequence ID" value="KAH3753236.1"/>
    <property type="molecule type" value="Genomic_DNA"/>
</dbReference>
<feature type="transmembrane region" description="Helical" evidence="1">
    <location>
        <begin position="58"/>
        <end position="80"/>
    </location>
</feature>
<keyword evidence="1" id="KW-1133">Transmembrane helix</keyword>
<sequence>MMSSTSSNTDFNTNAQFADAQVQNPPPNQPVTAQITCRQTVDSDLTQQAASAVVRDGFYISLTIILEFAASLAFYAALVATLEWRCVIQINGTVGAIELNERVSVIELNERVSVIELNERVSVIELNERVSVIELNERVSTIELNERVNAIELNEKVSAIELNSKMSFMELNWRGCVIHMNVRESTIELNGTDMDPEDIRVIILRQ</sequence>
<evidence type="ECO:0000313" key="2">
    <source>
        <dbReference type="EMBL" id="KAH3753236.1"/>
    </source>
</evidence>
<accession>A0A9D4I7Y0</accession>
<name>A0A9D4I7Y0_DREPO</name>
<gene>
    <name evidence="2" type="ORF">DPMN_187870</name>
</gene>